<protein>
    <recommendedName>
        <fullName evidence="6 16">Phosphoenolpyruvate-protein phosphotransferase</fullName>
        <ecNumber evidence="5 16">2.7.3.9</ecNumber>
    </recommendedName>
    <alternativeName>
        <fullName evidence="15 16">Phosphotransferase system, enzyme I</fullName>
    </alternativeName>
</protein>
<dbReference type="PRINTS" id="PR01736">
    <property type="entry name" value="PHPHTRNFRASE"/>
</dbReference>
<dbReference type="InterPro" id="IPR024692">
    <property type="entry name" value="PTS_EI"/>
</dbReference>
<dbReference type="GO" id="GO:0009401">
    <property type="term" value="P:phosphoenolpyruvate-dependent sugar phosphotransferase system"/>
    <property type="evidence" value="ECO:0007669"/>
    <property type="project" value="UniProtKB-KW"/>
</dbReference>
<feature type="binding site" evidence="18">
    <location>
        <position position="474"/>
    </location>
    <ligand>
        <name>phosphoenolpyruvate</name>
        <dbReference type="ChEBI" id="CHEBI:58702"/>
    </ligand>
</feature>
<evidence type="ECO:0000259" key="23">
    <source>
        <dbReference type="Pfam" id="PF05524"/>
    </source>
</evidence>
<keyword evidence="24" id="KW-0670">Pyruvate</keyword>
<keyword evidence="14 16" id="KW-0460">Magnesium</keyword>
<feature type="binding site" evidence="18">
    <location>
        <position position="305"/>
    </location>
    <ligand>
        <name>phosphoenolpyruvate</name>
        <dbReference type="ChEBI" id="CHEBI:58702"/>
    </ligand>
</feature>
<feature type="binding site" evidence="18">
    <location>
        <begin position="463"/>
        <end position="464"/>
    </location>
    <ligand>
        <name>phosphoenolpyruvate</name>
        <dbReference type="ChEBI" id="CHEBI:58702"/>
    </ligand>
</feature>
<keyword evidence="8 16" id="KW-0963">Cytoplasm</keyword>
<dbReference type="NCBIfam" id="TIGR01417">
    <property type="entry name" value="PTS_I_fam"/>
    <property type="match status" value="1"/>
</dbReference>
<evidence type="ECO:0000256" key="3">
    <source>
        <dbReference type="ARBA" id="ARBA00004496"/>
    </source>
</evidence>
<dbReference type="SUPFAM" id="SSF51621">
    <property type="entry name" value="Phosphoenolpyruvate/pyruvate domain"/>
    <property type="match status" value="1"/>
</dbReference>
<dbReference type="PROSITE" id="PS00742">
    <property type="entry name" value="PEP_ENZYMES_2"/>
    <property type="match status" value="1"/>
</dbReference>
<dbReference type="GO" id="GO:0005737">
    <property type="term" value="C:cytoplasm"/>
    <property type="evidence" value="ECO:0007669"/>
    <property type="project" value="UniProtKB-SubCell"/>
</dbReference>
<dbReference type="InterPro" id="IPR008731">
    <property type="entry name" value="PTS_EIN"/>
</dbReference>
<evidence type="ECO:0000256" key="17">
    <source>
        <dbReference type="PIRSR" id="PIRSR000732-1"/>
    </source>
</evidence>
<dbReference type="Gene3D" id="1.10.274.10">
    <property type="entry name" value="PtsI, HPr-binding domain"/>
    <property type="match status" value="1"/>
</dbReference>
<keyword evidence="7 16" id="KW-0813">Transport</keyword>
<feature type="domain" description="Phosphotransferase system enzyme I N-terminal" evidence="23">
    <location>
        <begin position="12"/>
        <end position="135"/>
    </location>
</feature>
<evidence type="ECO:0000256" key="6">
    <source>
        <dbReference type="ARBA" id="ARBA00016544"/>
    </source>
</evidence>
<keyword evidence="10 16" id="KW-0808">Transferase</keyword>
<evidence type="ECO:0000256" key="1">
    <source>
        <dbReference type="ARBA" id="ARBA00000683"/>
    </source>
</evidence>
<comment type="similarity">
    <text evidence="4 16">Belongs to the PEP-utilizing enzyme family.</text>
</comment>
<name>A0A7J4ZPM7_9BACT</name>
<sequence length="587" mass="64860">MASVKNDMRLFSGIAMSPGIAVGRLQVVDRQSPTVEAYSVEHESIDAEIERLRTAIEQTRSELEAVRTRLAENAGSDHLIFIETHLLIMSDDRLFSESAAIIESSRINAEGALRRTLHKYREFFAGIEDAYLRERISDVEAVVERILRTMTGQVQVPISAEHGQTIVVAHDLMPADILQMDKARIIGMVTEAGGRTTHAAILARAFRLPAVAGIDDVADLAYDHAPAILDGSSGTLILNPDQATFRRYLKLKQRYEYDEQALLKSAALPSLTLDGHRIELKGNVEVPEEGTFVLSHGGEGVGLYRTEMLFMNRLEMPEEDEQYRIYSAMQQAVAPHPLTIRTLDAGGDKLLAGVPLSVEQNPAMGMRAIRLALAMPDEFKKQLRAILRVSINGPTRIMFPMISGLEELRRARALLDEAKEELATAGLPFDRDIQAGIMVEIPSAVTLADLLAREADFFSVGTNDLIQYSLAVDRSNEQLAPMYQPLHPAVLRSLRRVVEAAHLAGIPACICGEMAGDPFFLPILLGLGFDELSMNATSIPRVKQMVRRCSRERAAEIAHACFSFATAVEIEAFLKQQIAIHFQTGRE</sequence>
<dbReference type="Gene3D" id="3.20.20.60">
    <property type="entry name" value="Phosphoenolpyruvate-binding domains"/>
    <property type="match status" value="1"/>
</dbReference>
<feature type="coiled-coil region" evidence="20">
    <location>
        <begin position="42"/>
        <end position="69"/>
    </location>
</feature>
<keyword evidence="20" id="KW-0175">Coiled coil</keyword>
<evidence type="ECO:0000256" key="10">
    <source>
        <dbReference type="ARBA" id="ARBA00022679"/>
    </source>
</evidence>
<evidence type="ECO:0000256" key="7">
    <source>
        <dbReference type="ARBA" id="ARBA00022448"/>
    </source>
</evidence>
<dbReference type="Gene3D" id="3.50.30.10">
    <property type="entry name" value="Phosphohistidine domain"/>
    <property type="match status" value="1"/>
</dbReference>
<dbReference type="InterPro" id="IPR036618">
    <property type="entry name" value="PtsI_HPr-bd_sf"/>
</dbReference>
<evidence type="ECO:0000313" key="24">
    <source>
        <dbReference type="EMBL" id="KAB0664830.1"/>
    </source>
</evidence>
<dbReference type="GO" id="GO:0016301">
    <property type="term" value="F:kinase activity"/>
    <property type="evidence" value="ECO:0007669"/>
    <property type="project" value="UniProtKB-KW"/>
</dbReference>
<dbReference type="PROSITE" id="PS00370">
    <property type="entry name" value="PEP_ENZYMES_PHOS_SITE"/>
    <property type="match status" value="1"/>
</dbReference>
<evidence type="ECO:0000256" key="2">
    <source>
        <dbReference type="ARBA" id="ARBA00001946"/>
    </source>
</evidence>
<dbReference type="PANTHER" id="PTHR46244:SF6">
    <property type="entry name" value="PHOSPHOENOLPYRUVATE-PROTEIN PHOSPHOTRANSFERASE"/>
    <property type="match status" value="1"/>
</dbReference>
<dbReference type="SUPFAM" id="SSF47831">
    <property type="entry name" value="Enzyme I of the PEP:sugar phosphotransferase system HPr-binding (sub)domain"/>
    <property type="match status" value="1"/>
</dbReference>
<feature type="domain" description="PEP-utilising enzyme C-terminal" evidence="22">
    <location>
        <begin position="264"/>
        <end position="549"/>
    </location>
</feature>
<comment type="function">
    <text evidence="16">General (non sugar-specific) component of the phosphoenolpyruvate-dependent sugar phosphotransferase system (sugar PTS). This major carbohydrate active-transport system catalyzes the phosphorylation of incoming sugar substrates concomitantly with their translocation across the cell membrane. Enzyme I transfers the phosphoryl group from phosphoenolpyruvate (PEP) to the phosphoryl carrier protein (HPr).</text>
</comment>
<comment type="subcellular location">
    <subcellularLocation>
        <location evidence="3 16">Cytoplasm</location>
    </subcellularLocation>
</comment>
<dbReference type="PIRSF" id="PIRSF000732">
    <property type="entry name" value="PTS_enzyme_I"/>
    <property type="match status" value="1"/>
</dbReference>
<evidence type="ECO:0000256" key="5">
    <source>
        <dbReference type="ARBA" id="ARBA00012232"/>
    </source>
</evidence>
<evidence type="ECO:0000313" key="25">
    <source>
        <dbReference type="Proteomes" id="UP000420562"/>
    </source>
</evidence>
<dbReference type="InterPro" id="IPR040442">
    <property type="entry name" value="Pyrv_kinase-like_dom_sf"/>
</dbReference>
<evidence type="ECO:0000256" key="16">
    <source>
        <dbReference type="PIRNR" id="PIRNR000732"/>
    </source>
</evidence>
<dbReference type="InterPro" id="IPR015813">
    <property type="entry name" value="Pyrv/PenolPyrv_kinase-like_dom"/>
</dbReference>
<evidence type="ECO:0000256" key="11">
    <source>
        <dbReference type="ARBA" id="ARBA00022683"/>
    </source>
</evidence>
<accession>A0A7J4ZPM7</accession>
<evidence type="ECO:0000256" key="12">
    <source>
        <dbReference type="ARBA" id="ARBA00022723"/>
    </source>
</evidence>
<dbReference type="Pfam" id="PF02896">
    <property type="entry name" value="PEP-utilizers_C"/>
    <property type="match status" value="1"/>
</dbReference>
<dbReference type="InterPro" id="IPR006318">
    <property type="entry name" value="PTS_EI-like"/>
</dbReference>
<evidence type="ECO:0000256" key="13">
    <source>
        <dbReference type="ARBA" id="ARBA00022777"/>
    </source>
</evidence>
<feature type="binding site" evidence="19">
    <location>
        <position position="464"/>
    </location>
    <ligand>
        <name>Mg(2+)</name>
        <dbReference type="ChEBI" id="CHEBI:18420"/>
    </ligand>
</feature>
<reference evidence="24 25" key="1">
    <citation type="submission" date="2019-09" db="EMBL/GenBank/DDBJ databases">
        <title>Geobacter sp. Red96, a novel strain isolated from paddy soil.</title>
        <authorList>
            <person name="Xu Z."/>
            <person name="Masuda Y."/>
            <person name="Itoh H."/>
            <person name="Senoo K."/>
        </authorList>
    </citation>
    <scope>NUCLEOTIDE SEQUENCE [LARGE SCALE GENOMIC DNA]</scope>
    <source>
        <strain evidence="24 25">Red96</strain>
    </source>
</reference>
<dbReference type="RefSeq" id="WP_151128842.1">
    <property type="nucleotide sequence ID" value="NZ_VZQZ01000007.1"/>
</dbReference>
<dbReference type="InterPro" id="IPR018274">
    <property type="entry name" value="PEP_util_AS"/>
</dbReference>
<feature type="domain" description="PEP-utilising enzyme mobile" evidence="21">
    <location>
        <begin position="164"/>
        <end position="234"/>
    </location>
</feature>
<dbReference type="GO" id="GO:0046872">
    <property type="term" value="F:metal ion binding"/>
    <property type="evidence" value="ECO:0007669"/>
    <property type="project" value="UniProtKB-KW"/>
</dbReference>
<evidence type="ECO:0000256" key="14">
    <source>
        <dbReference type="ARBA" id="ARBA00022842"/>
    </source>
</evidence>
<dbReference type="AlphaFoldDB" id="A0A7J4ZPM7"/>
<comment type="catalytic activity">
    <reaction evidence="1 16">
        <text>L-histidyl-[protein] + phosphoenolpyruvate = N(pros)-phospho-L-histidyl-[protein] + pyruvate</text>
        <dbReference type="Rhea" id="RHEA:23880"/>
        <dbReference type="Rhea" id="RHEA-COMP:9745"/>
        <dbReference type="Rhea" id="RHEA-COMP:9746"/>
        <dbReference type="ChEBI" id="CHEBI:15361"/>
        <dbReference type="ChEBI" id="CHEBI:29979"/>
        <dbReference type="ChEBI" id="CHEBI:58702"/>
        <dbReference type="ChEBI" id="CHEBI:64837"/>
        <dbReference type="EC" id="2.7.3.9"/>
    </reaction>
</comment>
<dbReference type="Proteomes" id="UP000420562">
    <property type="component" value="Unassembled WGS sequence"/>
</dbReference>
<keyword evidence="25" id="KW-1185">Reference proteome</keyword>
<evidence type="ECO:0000256" key="15">
    <source>
        <dbReference type="ARBA" id="ARBA00033235"/>
    </source>
</evidence>
<gene>
    <name evidence="24" type="primary">ptsP</name>
    <name evidence="24" type="ORF">F6V25_12265</name>
</gene>
<dbReference type="PANTHER" id="PTHR46244">
    <property type="entry name" value="PHOSPHOENOLPYRUVATE-PROTEIN PHOSPHOTRANSFERASE"/>
    <property type="match status" value="1"/>
</dbReference>
<dbReference type="InterPro" id="IPR008279">
    <property type="entry name" value="PEP-util_enz_mobile_dom"/>
</dbReference>
<comment type="cofactor">
    <cofactor evidence="2 16 19">
        <name>Mg(2+)</name>
        <dbReference type="ChEBI" id="CHEBI:18420"/>
    </cofactor>
</comment>
<dbReference type="GO" id="GO:0008965">
    <property type="term" value="F:phosphoenolpyruvate-protein phosphotransferase activity"/>
    <property type="evidence" value="ECO:0007669"/>
    <property type="project" value="UniProtKB-EC"/>
</dbReference>
<evidence type="ECO:0000256" key="20">
    <source>
        <dbReference type="SAM" id="Coils"/>
    </source>
</evidence>
<dbReference type="InterPro" id="IPR023151">
    <property type="entry name" value="PEP_util_CS"/>
</dbReference>
<dbReference type="InterPro" id="IPR000121">
    <property type="entry name" value="PEP_util_C"/>
</dbReference>
<feature type="active site" description="Tele-phosphohistidine intermediate" evidence="17">
    <location>
        <position position="198"/>
    </location>
</feature>
<evidence type="ECO:0000256" key="19">
    <source>
        <dbReference type="PIRSR" id="PIRSR000732-3"/>
    </source>
</evidence>
<keyword evidence="13 16" id="KW-0418">Kinase</keyword>
<evidence type="ECO:0000256" key="18">
    <source>
        <dbReference type="PIRSR" id="PIRSR000732-2"/>
    </source>
</evidence>
<dbReference type="Pfam" id="PF00391">
    <property type="entry name" value="PEP-utilizers"/>
    <property type="match status" value="1"/>
</dbReference>
<evidence type="ECO:0000256" key="9">
    <source>
        <dbReference type="ARBA" id="ARBA00022597"/>
    </source>
</evidence>
<keyword evidence="9 16" id="KW-0762">Sugar transport</keyword>
<comment type="caution">
    <text evidence="24">The sequence shown here is derived from an EMBL/GenBank/DDBJ whole genome shotgun (WGS) entry which is preliminary data.</text>
</comment>
<evidence type="ECO:0000256" key="8">
    <source>
        <dbReference type="ARBA" id="ARBA00022490"/>
    </source>
</evidence>
<dbReference type="InterPro" id="IPR036637">
    <property type="entry name" value="Phosphohistidine_dom_sf"/>
</dbReference>
<proteinExistence type="inferred from homology"/>
<evidence type="ECO:0000256" key="4">
    <source>
        <dbReference type="ARBA" id="ARBA00007837"/>
    </source>
</evidence>
<feature type="active site" description="Proton donor" evidence="17">
    <location>
        <position position="511"/>
    </location>
</feature>
<dbReference type="SUPFAM" id="SSF52009">
    <property type="entry name" value="Phosphohistidine domain"/>
    <property type="match status" value="1"/>
</dbReference>
<feature type="binding site" evidence="18">
    <location>
        <position position="341"/>
    </location>
    <ligand>
        <name>phosphoenolpyruvate</name>
        <dbReference type="ChEBI" id="CHEBI:58702"/>
    </ligand>
</feature>
<keyword evidence="11 16" id="KW-0598">Phosphotransferase system</keyword>
<evidence type="ECO:0000259" key="21">
    <source>
        <dbReference type="Pfam" id="PF00391"/>
    </source>
</evidence>
<feature type="binding site" evidence="19">
    <location>
        <position position="440"/>
    </location>
    <ligand>
        <name>Mg(2+)</name>
        <dbReference type="ChEBI" id="CHEBI:18420"/>
    </ligand>
</feature>
<dbReference type="InterPro" id="IPR050499">
    <property type="entry name" value="PEP-utilizing_PTS_enzyme"/>
</dbReference>
<keyword evidence="12 16" id="KW-0479">Metal-binding</keyword>
<dbReference type="Pfam" id="PF05524">
    <property type="entry name" value="PEP-utilisers_N"/>
    <property type="match status" value="1"/>
</dbReference>
<dbReference type="EC" id="2.7.3.9" evidence="5 16"/>
<dbReference type="EMBL" id="VZQZ01000007">
    <property type="protein sequence ID" value="KAB0664830.1"/>
    <property type="molecule type" value="Genomic_DNA"/>
</dbReference>
<organism evidence="24 25">
    <name type="scientific">Oryzomonas japonica</name>
    <dbReference type="NCBI Taxonomy" id="2603858"/>
    <lineage>
        <taxon>Bacteria</taxon>
        <taxon>Pseudomonadati</taxon>
        <taxon>Thermodesulfobacteriota</taxon>
        <taxon>Desulfuromonadia</taxon>
        <taxon>Geobacterales</taxon>
        <taxon>Geobacteraceae</taxon>
        <taxon>Oryzomonas</taxon>
    </lineage>
</organism>
<evidence type="ECO:0000259" key="22">
    <source>
        <dbReference type="Pfam" id="PF02896"/>
    </source>
</evidence>